<evidence type="ECO:0000313" key="1">
    <source>
        <dbReference type="EMBL" id="KAK9981932.1"/>
    </source>
</evidence>
<sequence length="62" mass="6857">VDSSIIFQGKTNIIKLPHRKLLGCGATFSFELDENDHLKGLEADNLKEISALRMLEGDILTS</sequence>
<comment type="caution">
    <text evidence="1">The sequence shown here is derived from an EMBL/GenBank/DDBJ whole genome shotgun (WGS) entry which is preliminary data.</text>
</comment>
<organism evidence="1 2">
    <name type="scientific">Lithocarpus litseifolius</name>
    <dbReference type="NCBI Taxonomy" id="425828"/>
    <lineage>
        <taxon>Eukaryota</taxon>
        <taxon>Viridiplantae</taxon>
        <taxon>Streptophyta</taxon>
        <taxon>Embryophyta</taxon>
        <taxon>Tracheophyta</taxon>
        <taxon>Spermatophyta</taxon>
        <taxon>Magnoliopsida</taxon>
        <taxon>eudicotyledons</taxon>
        <taxon>Gunneridae</taxon>
        <taxon>Pentapetalae</taxon>
        <taxon>rosids</taxon>
        <taxon>fabids</taxon>
        <taxon>Fagales</taxon>
        <taxon>Fagaceae</taxon>
        <taxon>Lithocarpus</taxon>
    </lineage>
</organism>
<proteinExistence type="predicted"/>
<keyword evidence="2" id="KW-1185">Reference proteome</keyword>
<name>A0AAW2B9G1_9ROSI</name>
<dbReference type="Proteomes" id="UP001459277">
    <property type="component" value="Unassembled WGS sequence"/>
</dbReference>
<feature type="non-terminal residue" evidence="1">
    <location>
        <position position="1"/>
    </location>
</feature>
<dbReference type="EMBL" id="JAZDWU010000187">
    <property type="protein sequence ID" value="KAK9981932.1"/>
    <property type="molecule type" value="Genomic_DNA"/>
</dbReference>
<accession>A0AAW2B9G1</accession>
<evidence type="ECO:0000313" key="2">
    <source>
        <dbReference type="Proteomes" id="UP001459277"/>
    </source>
</evidence>
<dbReference type="AlphaFoldDB" id="A0AAW2B9G1"/>
<protein>
    <submittedName>
        <fullName evidence="1">Uncharacterized protein</fullName>
    </submittedName>
</protein>
<reference evidence="1 2" key="1">
    <citation type="submission" date="2024-01" db="EMBL/GenBank/DDBJ databases">
        <title>A telomere-to-telomere, gap-free genome of sweet tea (Lithocarpus litseifolius).</title>
        <authorList>
            <person name="Zhou J."/>
        </authorList>
    </citation>
    <scope>NUCLEOTIDE SEQUENCE [LARGE SCALE GENOMIC DNA]</scope>
    <source>
        <strain evidence="1">Zhou-2022a</strain>
        <tissue evidence="1">Leaf</tissue>
    </source>
</reference>
<gene>
    <name evidence="1" type="ORF">SO802_035194</name>
</gene>